<comment type="subcellular location">
    <subcellularLocation>
        <location evidence="1">Nucleus</location>
    </subcellularLocation>
</comment>
<evidence type="ECO:0000256" key="5">
    <source>
        <dbReference type="ARBA" id="ARBA00023125"/>
    </source>
</evidence>
<dbReference type="GO" id="GO:0006368">
    <property type="term" value="P:transcription elongation by RNA polymerase II"/>
    <property type="evidence" value="ECO:0007669"/>
    <property type="project" value="UniProtKB-ARBA"/>
</dbReference>
<keyword evidence="6" id="KW-0804">Transcription</keyword>
<gene>
    <name evidence="11" type="primary">ORF46775</name>
</gene>
<feature type="domain" description="TFIIF beta subunit N-terminal" evidence="10">
    <location>
        <begin position="23"/>
        <end position="173"/>
    </location>
</feature>
<dbReference type="GO" id="GO:0003677">
    <property type="term" value="F:DNA binding"/>
    <property type="evidence" value="ECO:0007669"/>
    <property type="project" value="UniProtKB-KW"/>
</dbReference>
<evidence type="ECO:0000256" key="1">
    <source>
        <dbReference type="ARBA" id="ARBA00004123"/>
    </source>
</evidence>
<name>A0A0B6Z3T0_9EUPU</name>
<keyword evidence="7" id="KW-0539">Nucleus</keyword>
<dbReference type="InterPro" id="IPR040450">
    <property type="entry name" value="TFIIF_beta_HTH"/>
</dbReference>
<dbReference type="Pfam" id="PF02270">
    <property type="entry name" value="TFIIF_beta"/>
    <property type="match status" value="1"/>
</dbReference>
<keyword evidence="4" id="KW-0805">Transcription regulation</keyword>
<evidence type="ECO:0000313" key="11">
    <source>
        <dbReference type="EMBL" id="CEK63002.1"/>
    </source>
</evidence>
<dbReference type="SUPFAM" id="SSF50916">
    <property type="entry name" value="Rap30/74 interaction domains"/>
    <property type="match status" value="1"/>
</dbReference>
<evidence type="ECO:0000259" key="10">
    <source>
        <dbReference type="Pfam" id="PF17683"/>
    </source>
</evidence>
<evidence type="ECO:0000256" key="3">
    <source>
        <dbReference type="ARBA" id="ARBA00020815"/>
    </source>
</evidence>
<dbReference type="PANTHER" id="PTHR10445:SF0">
    <property type="entry name" value="GENERAL TRANSCRIPTION FACTOR IIF SUBUNIT 2"/>
    <property type="match status" value="1"/>
</dbReference>
<reference evidence="11" key="1">
    <citation type="submission" date="2014-12" db="EMBL/GenBank/DDBJ databases">
        <title>Insight into the proteome of Arion vulgaris.</title>
        <authorList>
            <person name="Aradska J."/>
            <person name="Bulat T."/>
            <person name="Smidak R."/>
            <person name="Sarate P."/>
            <person name="Gangsoo J."/>
            <person name="Sialana F."/>
            <person name="Bilban M."/>
            <person name="Lubec G."/>
        </authorList>
    </citation>
    <scope>NUCLEOTIDE SEQUENCE</scope>
    <source>
        <tissue evidence="11">Skin</tissue>
    </source>
</reference>
<dbReference type="AlphaFoldDB" id="A0A0B6Z3T0"/>
<dbReference type="CDD" id="cd07980">
    <property type="entry name" value="TFIIF_beta"/>
    <property type="match status" value="1"/>
</dbReference>
<dbReference type="InterPro" id="IPR003196">
    <property type="entry name" value="TFIIF_beta"/>
</dbReference>
<dbReference type="SUPFAM" id="SSF46785">
    <property type="entry name" value="Winged helix' DNA-binding domain"/>
    <property type="match status" value="1"/>
</dbReference>
<organism evidence="11">
    <name type="scientific">Arion vulgaris</name>
    <dbReference type="NCBI Taxonomy" id="1028688"/>
    <lineage>
        <taxon>Eukaryota</taxon>
        <taxon>Metazoa</taxon>
        <taxon>Spiralia</taxon>
        <taxon>Lophotrochozoa</taxon>
        <taxon>Mollusca</taxon>
        <taxon>Gastropoda</taxon>
        <taxon>Heterobranchia</taxon>
        <taxon>Euthyneura</taxon>
        <taxon>Panpulmonata</taxon>
        <taxon>Eupulmonata</taxon>
        <taxon>Stylommatophora</taxon>
        <taxon>Helicina</taxon>
        <taxon>Arionoidea</taxon>
        <taxon>Arionidae</taxon>
        <taxon>Arion</taxon>
    </lineage>
</organism>
<dbReference type="Pfam" id="PF17683">
    <property type="entry name" value="TFIIF_beta_N"/>
    <property type="match status" value="1"/>
</dbReference>
<evidence type="ECO:0000256" key="7">
    <source>
        <dbReference type="ARBA" id="ARBA00023242"/>
    </source>
</evidence>
<comment type="similarity">
    <text evidence="2">Belongs to the TFIIF beta subunit family.</text>
</comment>
<dbReference type="InterPro" id="IPR011039">
    <property type="entry name" value="TFIIF_interaction"/>
</dbReference>
<dbReference type="InterPro" id="IPR040504">
    <property type="entry name" value="TFIIF_beta_N"/>
</dbReference>
<dbReference type="EMBL" id="HACG01016137">
    <property type="protein sequence ID" value="CEK63002.1"/>
    <property type="molecule type" value="Transcribed_RNA"/>
</dbReference>
<evidence type="ECO:0000256" key="8">
    <source>
        <dbReference type="ARBA" id="ARBA00033388"/>
    </source>
</evidence>
<protein>
    <recommendedName>
        <fullName evidence="3">General transcription factor IIF subunit 2</fullName>
    </recommendedName>
    <alternativeName>
        <fullName evidence="8">Transcription initiation factor IIF subunit beta</fullName>
    </alternativeName>
</protein>
<evidence type="ECO:0000259" key="9">
    <source>
        <dbReference type="Pfam" id="PF02270"/>
    </source>
</evidence>
<keyword evidence="5" id="KW-0238">DNA-binding</keyword>
<dbReference type="InterPro" id="IPR036390">
    <property type="entry name" value="WH_DNA-bd_sf"/>
</dbReference>
<dbReference type="PANTHER" id="PTHR10445">
    <property type="entry name" value="GENERAL TRANSCRIPTION FACTOR IIF SUBUNIT 2"/>
    <property type="match status" value="1"/>
</dbReference>
<proteinExistence type="inferred from homology"/>
<dbReference type="InterPro" id="IPR036388">
    <property type="entry name" value="WH-like_DNA-bd_sf"/>
</dbReference>
<evidence type="ECO:0000256" key="4">
    <source>
        <dbReference type="ARBA" id="ARBA00023015"/>
    </source>
</evidence>
<evidence type="ECO:0000256" key="2">
    <source>
        <dbReference type="ARBA" id="ARBA00009543"/>
    </source>
</evidence>
<dbReference type="GO" id="GO:0006367">
    <property type="term" value="P:transcription initiation at RNA polymerase II promoter"/>
    <property type="evidence" value="ECO:0007669"/>
    <property type="project" value="InterPro"/>
</dbReference>
<evidence type="ECO:0000256" key="6">
    <source>
        <dbReference type="ARBA" id="ARBA00023163"/>
    </source>
</evidence>
<dbReference type="Gene3D" id="1.10.10.10">
    <property type="entry name" value="Winged helix-like DNA-binding domain superfamily/Winged helix DNA-binding domain"/>
    <property type="match status" value="1"/>
</dbReference>
<dbReference type="FunFam" id="1.10.10.10:FF:000035">
    <property type="entry name" value="General transcription factor IIF subunit 2"/>
    <property type="match status" value="1"/>
</dbReference>
<feature type="domain" description="TFIIF beta subunit HTH" evidence="9">
    <location>
        <begin position="201"/>
        <end position="264"/>
    </location>
</feature>
<accession>A0A0B6Z3T0</accession>
<sequence>MSLPTDIEMAHEAKDVDFSAAGRGVWLVKVPKYLSEQWKMCPNGTEVGKLKIPKTKIPGKKPDIVLTSFDLAPKTSSQDTATPSLPKTLLGGVNIRNHKFIVTNVGNQNLVVMSQTKIDGASKEGPLEKISIEGKVLQRAECHPIVDASYKQLKKEHVQAQNTPQRQTVLLTGIVNSYKPVSDHLNTLDERKAKKAEKRSRAEKDKVMDVLFSAFEKHQFYNVKDLVGITKQPVPYLKEILNEICNYNMTAPHKNMWELKPEFRHYKPHDEGT</sequence>
<dbReference type="GO" id="GO:0005674">
    <property type="term" value="C:transcription factor TFIIF complex"/>
    <property type="evidence" value="ECO:0007669"/>
    <property type="project" value="InterPro"/>
</dbReference>